<sequence length="214" mass="24033">MQTKKRIILGSASPRRRELLEQIGISFEVRVSDKEEVYHSLIPEEIVKELALSKAENVADDLREKQEQVKQISFDKKNNVLLDTIVIGADTIVVSDGSILGKPKDEADAVRMIRSLQGRSHKVYTGVAILDYDDEGKRKSVVHAVETEVFVNPMSDEEIREYAATGEPLDKAGAYGIQGQFAAYIERIDGDYYNVVGLPVSYVYRQLKEIAEKD</sequence>
<feature type="site" description="Important for substrate specificity" evidence="3">
    <location>
        <position position="91"/>
    </location>
</feature>
<dbReference type="CDD" id="cd00555">
    <property type="entry name" value="Maf"/>
    <property type="match status" value="1"/>
</dbReference>
<dbReference type="EC" id="3.6.1.9" evidence="3"/>
<accession>A0A173XCV2</accession>
<dbReference type="EMBL" id="RCYR01000019">
    <property type="protein sequence ID" value="RYS78928.1"/>
    <property type="molecule type" value="Genomic_DNA"/>
</dbReference>
<evidence type="ECO:0000313" key="7">
    <source>
        <dbReference type="Proteomes" id="UP000292665"/>
    </source>
</evidence>
<protein>
    <recommendedName>
        <fullName evidence="3">dTTP/UTP pyrophosphatase</fullName>
        <shortName evidence="3">dTTPase/UTPase</shortName>
        <ecNumber evidence="3">3.6.1.9</ecNumber>
    </recommendedName>
    <alternativeName>
        <fullName evidence="3">Nucleoside triphosphate pyrophosphatase</fullName>
    </alternativeName>
    <alternativeName>
        <fullName evidence="3">Nucleotide pyrophosphatase</fullName>
        <shortName evidence="3">Nucleotide PPase</shortName>
    </alternativeName>
</protein>
<name>A0A173XCV2_9FIRM</name>
<gene>
    <name evidence="4" type="primary">maf</name>
    <name evidence="5" type="ORF">EAI93_09730</name>
    <name evidence="4" type="ORF">ERS852456_00038</name>
</gene>
<dbReference type="GO" id="GO:0005737">
    <property type="term" value="C:cytoplasm"/>
    <property type="evidence" value="ECO:0007669"/>
    <property type="project" value="UniProtKB-SubCell"/>
</dbReference>
<comment type="cofactor">
    <cofactor evidence="1 3">
        <name>a divalent metal cation</name>
        <dbReference type="ChEBI" id="CHEBI:60240"/>
    </cofactor>
</comment>
<proteinExistence type="inferred from homology"/>
<reference evidence="4 6" key="1">
    <citation type="submission" date="2015-09" db="EMBL/GenBank/DDBJ databases">
        <authorList>
            <consortium name="Pathogen Informatics"/>
        </authorList>
    </citation>
    <scope>NUCLEOTIDE SEQUENCE [LARGE SCALE GENOMIC DNA]</scope>
    <source>
        <strain evidence="4 6">2789STDY5834841</strain>
    </source>
</reference>
<dbReference type="Gene3D" id="3.90.950.10">
    <property type="match status" value="1"/>
</dbReference>
<evidence type="ECO:0000313" key="6">
    <source>
        <dbReference type="Proteomes" id="UP000095787"/>
    </source>
</evidence>
<dbReference type="PANTHER" id="PTHR43213">
    <property type="entry name" value="BIFUNCTIONAL DTTP/UTP PYROPHOSPHATASE/METHYLTRANSFERASE PROTEIN-RELATED"/>
    <property type="match status" value="1"/>
</dbReference>
<evidence type="ECO:0000313" key="5">
    <source>
        <dbReference type="EMBL" id="RYS78928.1"/>
    </source>
</evidence>
<dbReference type="GO" id="GO:0047429">
    <property type="term" value="F:nucleoside triphosphate diphosphatase activity"/>
    <property type="evidence" value="ECO:0007669"/>
    <property type="project" value="UniProtKB-EC"/>
</dbReference>
<feature type="site" description="Important for substrate specificity" evidence="3">
    <location>
        <position position="178"/>
    </location>
</feature>
<dbReference type="Proteomes" id="UP000292665">
    <property type="component" value="Unassembled WGS sequence"/>
</dbReference>
<comment type="caution">
    <text evidence="3">Lacks conserved residue(s) required for the propagation of feature annotation.</text>
</comment>
<dbReference type="InterPro" id="IPR003697">
    <property type="entry name" value="Maf-like"/>
</dbReference>
<evidence type="ECO:0000256" key="2">
    <source>
        <dbReference type="ARBA" id="ARBA00022801"/>
    </source>
</evidence>
<dbReference type="SUPFAM" id="SSF52972">
    <property type="entry name" value="ITPase-like"/>
    <property type="match status" value="1"/>
</dbReference>
<keyword evidence="2 3" id="KW-0378">Hydrolase</keyword>
<dbReference type="EMBL" id="CYZO01000001">
    <property type="protein sequence ID" value="CUN49140.1"/>
    <property type="molecule type" value="Genomic_DNA"/>
</dbReference>
<dbReference type="GO" id="GO:0009117">
    <property type="term" value="P:nucleotide metabolic process"/>
    <property type="evidence" value="ECO:0007669"/>
    <property type="project" value="UniProtKB-KW"/>
</dbReference>
<dbReference type="PANTHER" id="PTHR43213:SF5">
    <property type="entry name" value="BIFUNCTIONAL DTTP_UTP PYROPHOSPHATASE_METHYLTRANSFERASE PROTEIN-RELATED"/>
    <property type="match status" value="1"/>
</dbReference>
<reference evidence="5 7" key="2">
    <citation type="journal article" date="2019" name="Science, e1252229">
        <title>Invertible promoters mediate bacterial phase variation, antibiotic resistance, and host adaptation in the gut.</title>
        <authorList>
            <person name="Jiang X."/>
            <person name="Hall A.B."/>
            <person name="Arthur T.D."/>
            <person name="Plichta D.R."/>
            <person name="Covington C.T."/>
            <person name="Poyet M."/>
            <person name="Crothers J."/>
            <person name="Moses P.L."/>
            <person name="Tolonen A.C."/>
            <person name="Vlamakis H."/>
            <person name="Alm E.J."/>
            <person name="Xavier R.J."/>
        </authorList>
    </citation>
    <scope>NUCLEOTIDE SEQUENCE [LARGE SCALE GENOMIC DNA]</scope>
    <source>
        <strain evidence="7">aa_0143</strain>
        <strain evidence="5">Aa_0143</strain>
    </source>
</reference>
<dbReference type="HAMAP" id="MF_00528">
    <property type="entry name" value="Maf"/>
    <property type="match status" value="1"/>
</dbReference>
<keyword evidence="3" id="KW-0963">Cytoplasm</keyword>
<feature type="active site" description="Proton acceptor" evidence="3">
    <location>
        <position position="90"/>
    </location>
</feature>
<evidence type="ECO:0000256" key="1">
    <source>
        <dbReference type="ARBA" id="ARBA00001968"/>
    </source>
</evidence>
<keyword evidence="3" id="KW-0546">Nucleotide metabolism</keyword>
<dbReference type="AlphaFoldDB" id="A0A173XCV2"/>
<comment type="catalytic activity">
    <reaction evidence="3">
        <text>UTP + H2O = UMP + diphosphate + H(+)</text>
        <dbReference type="Rhea" id="RHEA:29395"/>
        <dbReference type="ChEBI" id="CHEBI:15377"/>
        <dbReference type="ChEBI" id="CHEBI:15378"/>
        <dbReference type="ChEBI" id="CHEBI:33019"/>
        <dbReference type="ChEBI" id="CHEBI:46398"/>
        <dbReference type="ChEBI" id="CHEBI:57865"/>
        <dbReference type="EC" id="3.6.1.9"/>
    </reaction>
</comment>
<dbReference type="RefSeq" id="WP_004847743.1">
    <property type="nucleotide sequence ID" value="NZ_AP028249.1"/>
</dbReference>
<comment type="catalytic activity">
    <reaction evidence="3">
        <text>dTTP + H2O = dTMP + diphosphate + H(+)</text>
        <dbReference type="Rhea" id="RHEA:28534"/>
        <dbReference type="ChEBI" id="CHEBI:15377"/>
        <dbReference type="ChEBI" id="CHEBI:15378"/>
        <dbReference type="ChEBI" id="CHEBI:33019"/>
        <dbReference type="ChEBI" id="CHEBI:37568"/>
        <dbReference type="ChEBI" id="CHEBI:63528"/>
        <dbReference type="EC" id="3.6.1.9"/>
    </reaction>
</comment>
<evidence type="ECO:0000313" key="4">
    <source>
        <dbReference type="EMBL" id="CUN49140.1"/>
    </source>
</evidence>
<dbReference type="Proteomes" id="UP000095787">
    <property type="component" value="Unassembled WGS sequence"/>
</dbReference>
<comment type="similarity">
    <text evidence="3">Belongs to the Maf family. YhdE subfamily.</text>
</comment>
<evidence type="ECO:0000256" key="3">
    <source>
        <dbReference type="HAMAP-Rule" id="MF_00528"/>
    </source>
</evidence>
<dbReference type="Pfam" id="PF02545">
    <property type="entry name" value="Maf"/>
    <property type="match status" value="1"/>
</dbReference>
<dbReference type="GeneID" id="97328131"/>
<comment type="subcellular location">
    <subcellularLocation>
        <location evidence="3">Cytoplasm</location>
    </subcellularLocation>
</comment>
<feature type="site" description="Important for substrate specificity" evidence="3">
    <location>
        <position position="15"/>
    </location>
</feature>
<dbReference type="NCBIfam" id="TIGR00172">
    <property type="entry name" value="maf"/>
    <property type="match status" value="1"/>
</dbReference>
<organism evidence="4 6">
    <name type="scientific">[Ruminococcus] torques</name>
    <dbReference type="NCBI Taxonomy" id="33039"/>
    <lineage>
        <taxon>Bacteria</taxon>
        <taxon>Bacillati</taxon>
        <taxon>Bacillota</taxon>
        <taxon>Clostridia</taxon>
        <taxon>Lachnospirales</taxon>
        <taxon>Lachnospiraceae</taxon>
        <taxon>Mediterraneibacter</taxon>
    </lineage>
</organism>
<dbReference type="PIRSF" id="PIRSF006305">
    <property type="entry name" value="Maf"/>
    <property type="match status" value="1"/>
</dbReference>
<comment type="function">
    <text evidence="3">Nucleoside triphosphate pyrophosphatase that hydrolyzes dTTP and UTP. May have a dual role in cell division arrest and in preventing the incorporation of modified nucleotides into cellular nucleic acids.</text>
</comment>
<dbReference type="InterPro" id="IPR029001">
    <property type="entry name" value="ITPase-like_fam"/>
</dbReference>